<dbReference type="PANTHER" id="PTHR13082">
    <property type="entry name" value="SAP18"/>
    <property type="match status" value="1"/>
</dbReference>
<dbReference type="InterPro" id="IPR042534">
    <property type="entry name" value="SAP18_sf"/>
</dbReference>
<evidence type="ECO:0000313" key="3">
    <source>
        <dbReference type="EMBL" id="TDZ68294.1"/>
    </source>
</evidence>
<dbReference type="AlphaFoldDB" id="A0A4R8RXX8"/>
<dbReference type="STRING" id="5466.A0A4R8RXX8"/>
<evidence type="ECO:0000313" key="4">
    <source>
        <dbReference type="Proteomes" id="UP000295703"/>
    </source>
</evidence>
<keyword evidence="4" id="KW-1185">Reference proteome</keyword>
<protein>
    <submittedName>
        <fullName evidence="3">Histone deacetylase complex subunit SAP18</fullName>
    </submittedName>
</protein>
<dbReference type="Pfam" id="PF06487">
    <property type="entry name" value="SAP18"/>
    <property type="match status" value="1"/>
</dbReference>
<feature type="region of interest" description="Disordered" evidence="2">
    <location>
        <begin position="180"/>
        <end position="257"/>
    </location>
</feature>
<evidence type="ECO:0000256" key="2">
    <source>
        <dbReference type="SAM" id="MobiDB-lite"/>
    </source>
</evidence>
<organism evidence="3 4">
    <name type="scientific">Colletotrichum trifolii</name>
    <dbReference type="NCBI Taxonomy" id="5466"/>
    <lineage>
        <taxon>Eukaryota</taxon>
        <taxon>Fungi</taxon>
        <taxon>Dikarya</taxon>
        <taxon>Ascomycota</taxon>
        <taxon>Pezizomycotina</taxon>
        <taxon>Sordariomycetes</taxon>
        <taxon>Hypocreomycetidae</taxon>
        <taxon>Glomerellales</taxon>
        <taxon>Glomerellaceae</taxon>
        <taxon>Colletotrichum</taxon>
        <taxon>Colletotrichum orbiculare species complex</taxon>
    </lineage>
</organism>
<sequence length="257" mass="27983">MASPDREEPSPFLVRVFCKNGSFHRPDEFSARKLPTYLPLYTFPSCTLTELAHLVVAEDPTMFSNPSVGTRVAFRLVYPDIRNPPPAAHHAPPPPPRFMVKDLGSVVLGGDIAAAKIEAASKGADDDGADVDMEGAGAESLVADLHPAKDKALSDFGFVVGDYVCCAVLPPLSDGSVAPALTARNDRSGPGPASHNQRRDAGFGGRLGRDRDRDRDRDRRQPDFEGGFPEGEWRRGERLPEGPSERARGRGRRTDRW</sequence>
<gene>
    <name evidence="3" type="primary">Sap18</name>
    <name evidence="3" type="ORF">CTRI78_v002226</name>
</gene>
<evidence type="ECO:0000256" key="1">
    <source>
        <dbReference type="ARBA" id="ARBA00009143"/>
    </source>
</evidence>
<dbReference type="InterPro" id="IPR010516">
    <property type="entry name" value="SAP18"/>
</dbReference>
<proteinExistence type="inferred from homology"/>
<reference evidence="3 4" key="1">
    <citation type="submission" date="2018-12" db="EMBL/GenBank/DDBJ databases">
        <title>Genome sequence and assembly of Colletotrichum trifolii.</title>
        <authorList>
            <person name="Gan P."/>
            <person name="Shirasu K."/>
        </authorList>
    </citation>
    <scope>NUCLEOTIDE SEQUENCE [LARGE SCALE GENOMIC DNA]</scope>
    <source>
        <strain evidence="3 4">543-2</strain>
    </source>
</reference>
<dbReference type="PANTHER" id="PTHR13082:SF0">
    <property type="entry name" value="HISTONE DEACETYLASE COMPLEX SUBUNIT SAP18"/>
    <property type="match status" value="1"/>
</dbReference>
<accession>A0A4R8RXX8</accession>
<dbReference type="Proteomes" id="UP000295703">
    <property type="component" value="Unassembled WGS sequence"/>
</dbReference>
<comment type="similarity">
    <text evidence="1">Belongs to the SAP18 family.</text>
</comment>
<dbReference type="Gene3D" id="3.10.20.550">
    <property type="entry name" value="ASAP complex, SAP18 subunit"/>
    <property type="match status" value="1"/>
</dbReference>
<feature type="compositionally biased region" description="Basic and acidic residues" evidence="2">
    <location>
        <begin position="197"/>
        <end position="223"/>
    </location>
</feature>
<dbReference type="EMBL" id="RYZW01000012">
    <property type="protein sequence ID" value="TDZ68294.1"/>
    <property type="molecule type" value="Genomic_DNA"/>
</dbReference>
<dbReference type="GO" id="GO:0005634">
    <property type="term" value="C:nucleus"/>
    <property type="evidence" value="ECO:0007669"/>
    <property type="project" value="TreeGrafter"/>
</dbReference>
<name>A0A4R8RXX8_COLTR</name>
<feature type="compositionally biased region" description="Basic and acidic residues" evidence="2">
    <location>
        <begin position="231"/>
        <end position="257"/>
    </location>
</feature>
<comment type="caution">
    <text evidence="3">The sequence shown here is derived from an EMBL/GenBank/DDBJ whole genome shotgun (WGS) entry which is preliminary data.</text>
</comment>